<evidence type="ECO:0000256" key="9">
    <source>
        <dbReference type="ARBA" id="ARBA00023204"/>
    </source>
</evidence>
<dbReference type="STRING" id="889378.Spiaf_1078"/>
<dbReference type="EMBL" id="CP003282">
    <property type="protein sequence ID" value="AFG37165.1"/>
    <property type="molecule type" value="Genomic_DNA"/>
</dbReference>
<protein>
    <recommendedName>
        <fullName evidence="2">Type-4 uracil-DNA glycosylase</fullName>
    </recommendedName>
</protein>
<sequence>MTEAVWELLNDLEDYMKTGFRSEHPAAPTLADVQAAVRQLQQTGSPGRPGRSAARTDNGAATPAGPAAAGQAGASAGRARHAAGSAPEQRPVGRSDLPGGNAAGPGGLLEAVATEVASCTACALHAERNRTVPGIGSPEPLVCVIGEGPGADEDRMGLPFVGPSGQYLDKWLKAIGLSRHRNVFITNVVKCRPPANRNPAAEETAACDGYLQRQLDALQPPMLLVLGQVAAHSLLNTDTPLADLRGQLHRIKGIPAVVTWHPSAVLRNQDLRSEVWRDLQYMRDELMQLRSDYRPEIR</sequence>
<dbReference type="Proteomes" id="UP000007383">
    <property type="component" value="Chromosome"/>
</dbReference>
<dbReference type="Pfam" id="PF03167">
    <property type="entry name" value="UDG"/>
    <property type="match status" value="1"/>
</dbReference>
<dbReference type="SMART" id="SM00987">
    <property type="entry name" value="UreE_C"/>
    <property type="match status" value="1"/>
</dbReference>
<dbReference type="InterPro" id="IPR051536">
    <property type="entry name" value="UDG_Type-4/5"/>
</dbReference>
<evidence type="ECO:0000256" key="7">
    <source>
        <dbReference type="ARBA" id="ARBA00023004"/>
    </source>
</evidence>
<keyword evidence="3" id="KW-0004">4Fe-4S</keyword>
<dbReference type="CDD" id="cd10030">
    <property type="entry name" value="UDG-F4_TTUDGA_SPO1dp_like"/>
    <property type="match status" value="1"/>
</dbReference>
<evidence type="ECO:0000259" key="11">
    <source>
        <dbReference type="SMART" id="SM00986"/>
    </source>
</evidence>
<gene>
    <name evidence="12" type="ordered locus">Spiaf_1078</name>
</gene>
<evidence type="ECO:0000256" key="2">
    <source>
        <dbReference type="ARBA" id="ARBA00019403"/>
    </source>
</evidence>
<evidence type="ECO:0000256" key="4">
    <source>
        <dbReference type="ARBA" id="ARBA00022723"/>
    </source>
</evidence>
<feature type="domain" description="Uracil-DNA glycosylase-like" evidence="11">
    <location>
        <begin position="133"/>
        <end position="280"/>
    </location>
</feature>
<keyword evidence="8" id="KW-0411">Iron-sulfur</keyword>
<name>H9UI22_SPIAZ</name>
<dbReference type="KEGG" id="sfc:Spiaf_1078"/>
<keyword evidence="7" id="KW-0408">Iron</keyword>
<dbReference type="PATRIC" id="fig|889378.3.peg.1079"/>
<dbReference type="InterPro" id="IPR005122">
    <property type="entry name" value="Uracil-DNA_glycosylase-like"/>
</dbReference>
<evidence type="ECO:0000256" key="1">
    <source>
        <dbReference type="ARBA" id="ARBA00006521"/>
    </source>
</evidence>
<keyword evidence="5" id="KW-0227">DNA damage</keyword>
<dbReference type="AlphaFoldDB" id="H9UI22"/>
<dbReference type="eggNOG" id="COG1573">
    <property type="taxonomic scope" value="Bacteria"/>
</dbReference>
<dbReference type="NCBIfam" id="TIGR00758">
    <property type="entry name" value="UDG_fam4"/>
    <property type="match status" value="1"/>
</dbReference>
<evidence type="ECO:0000256" key="6">
    <source>
        <dbReference type="ARBA" id="ARBA00022801"/>
    </source>
</evidence>
<dbReference type="SUPFAM" id="SSF52141">
    <property type="entry name" value="Uracil-DNA glycosylase-like"/>
    <property type="match status" value="1"/>
</dbReference>
<dbReference type="InterPro" id="IPR005273">
    <property type="entry name" value="Ura-DNA_glyco_family4"/>
</dbReference>
<dbReference type="Gene3D" id="3.40.470.10">
    <property type="entry name" value="Uracil-DNA glycosylase-like domain"/>
    <property type="match status" value="1"/>
</dbReference>
<dbReference type="RefSeq" id="WP_014455157.1">
    <property type="nucleotide sequence ID" value="NC_017098.1"/>
</dbReference>
<evidence type="ECO:0000256" key="3">
    <source>
        <dbReference type="ARBA" id="ARBA00022485"/>
    </source>
</evidence>
<evidence type="ECO:0000313" key="12">
    <source>
        <dbReference type="EMBL" id="AFG37165.1"/>
    </source>
</evidence>
<dbReference type="GO" id="GO:0006281">
    <property type="term" value="P:DNA repair"/>
    <property type="evidence" value="ECO:0007669"/>
    <property type="project" value="UniProtKB-KW"/>
</dbReference>
<evidence type="ECO:0000256" key="5">
    <source>
        <dbReference type="ARBA" id="ARBA00022763"/>
    </source>
</evidence>
<keyword evidence="13" id="KW-1185">Reference proteome</keyword>
<feature type="compositionally biased region" description="Low complexity" evidence="10">
    <location>
        <begin position="59"/>
        <end position="86"/>
    </location>
</feature>
<evidence type="ECO:0000256" key="8">
    <source>
        <dbReference type="ARBA" id="ARBA00023014"/>
    </source>
</evidence>
<proteinExistence type="inferred from homology"/>
<dbReference type="OrthoDB" id="5290748at2"/>
<organism evidence="12 13">
    <name type="scientific">Spirochaeta africana (strain ATCC 700263 / DSM 8902 / Z-7692)</name>
    <dbReference type="NCBI Taxonomy" id="889378"/>
    <lineage>
        <taxon>Bacteria</taxon>
        <taxon>Pseudomonadati</taxon>
        <taxon>Spirochaetota</taxon>
        <taxon>Spirochaetia</taxon>
        <taxon>Spirochaetales</taxon>
        <taxon>Spirochaetaceae</taxon>
        <taxon>Spirochaeta</taxon>
    </lineage>
</organism>
<dbReference type="PANTHER" id="PTHR33693:SF9">
    <property type="entry name" value="TYPE-4 URACIL-DNA GLYCOSYLASE"/>
    <property type="match status" value="1"/>
</dbReference>
<dbReference type="HOGENOM" id="CLU_044815_1_0_12"/>
<feature type="region of interest" description="Disordered" evidence="10">
    <location>
        <begin position="41"/>
        <end position="103"/>
    </location>
</feature>
<dbReference type="InterPro" id="IPR036895">
    <property type="entry name" value="Uracil-DNA_glycosylase-like_sf"/>
</dbReference>
<dbReference type="GO" id="GO:0051539">
    <property type="term" value="F:4 iron, 4 sulfur cluster binding"/>
    <property type="evidence" value="ECO:0007669"/>
    <property type="project" value="UniProtKB-KW"/>
</dbReference>
<keyword evidence="4" id="KW-0479">Metal-binding</keyword>
<reference evidence="13" key="1">
    <citation type="journal article" date="2013" name="Stand. Genomic Sci.">
        <title>Complete genome sequence of the halophilic bacterium Spirochaeta africana type strain (Z-7692(T)) from the alkaline Lake Magadi in the East African Rift.</title>
        <authorList>
            <person name="Liolos K."/>
            <person name="Abt B."/>
            <person name="Scheuner C."/>
            <person name="Teshima H."/>
            <person name="Held B."/>
            <person name="Lapidus A."/>
            <person name="Nolan M."/>
            <person name="Lucas S."/>
            <person name="Deshpande S."/>
            <person name="Cheng J.F."/>
            <person name="Tapia R."/>
            <person name="Goodwin L.A."/>
            <person name="Pitluck S."/>
            <person name="Pagani I."/>
            <person name="Ivanova N."/>
            <person name="Mavromatis K."/>
            <person name="Mikhailova N."/>
            <person name="Huntemann M."/>
            <person name="Pati A."/>
            <person name="Chen A."/>
            <person name="Palaniappan K."/>
            <person name="Land M."/>
            <person name="Rohde M."/>
            <person name="Tindall B.J."/>
            <person name="Detter J.C."/>
            <person name="Goker M."/>
            <person name="Bristow J."/>
            <person name="Eisen J.A."/>
            <person name="Markowitz V."/>
            <person name="Hugenholtz P."/>
            <person name="Woyke T."/>
            <person name="Klenk H.P."/>
            <person name="Kyrpides N.C."/>
        </authorList>
    </citation>
    <scope>NUCLEOTIDE SEQUENCE</scope>
    <source>
        <strain evidence="13">ATCC 700263 / DSM 8902 / Z-7692</strain>
    </source>
</reference>
<keyword evidence="9" id="KW-0234">DNA repair</keyword>
<evidence type="ECO:0000313" key="13">
    <source>
        <dbReference type="Proteomes" id="UP000007383"/>
    </source>
</evidence>
<evidence type="ECO:0000256" key="10">
    <source>
        <dbReference type="SAM" id="MobiDB-lite"/>
    </source>
</evidence>
<keyword evidence="6" id="KW-0378">Hydrolase</keyword>
<comment type="similarity">
    <text evidence="1">Belongs to the uracil-DNA glycosylase (UDG) superfamily. Type 4 (UDGa) family.</text>
</comment>
<dbReference type="GO" id="GO:0097506">
    <property type="term" value="F:deaminated base DNA N-glycosylase activity"/>
    <property type="evidence" value="ECO:0007669"/>
    <property type="project" value="UniProtKB-ARBA"/>
</dbReference>
<dbReference type="PANTHER" id="PTHR33693">
    <property type="entry name" value="TYPE-5 URACIL-DNA GLYCOSYLASE"/>
    <property type="match status" value="1"/>
</dbReference>
<accession>H9UI22</accession>
<dbReference type="SMART" id="SM00986">
    <property type="entry name" value="UDG"/>
    <property type="match status" value="1"/>
</dbReference>
<dbReference type="GO" id="GO:0046872">
    <property type="term" value="F:metal ion binding"/>
    <property type="evidence" value="ECO:0007669"/>
    <property type="project" value="UniProtKB-KW"/>
</dbReference>